<dbReference type="InterPro" id="IPR011060">
    <property type="entry name" value="RibuloseP-bd_barrel"/>
</dbReference>
<protein>
    <recommendedName>
        <fullName evidence="8">Indole-3-glycerol phosphate synthase</fullName>
        <shortName evidence="8">IGPS</shortName>
        <ecNumber evidence="8">4.1.1.48</ecNumber>
    </recommendedName>
</protein>
<dbReference type="SUPFAM" id="SSF51366">
    <property type="entry name" value="Ribulose-phoshate binding barrel"/>
    <property type="match status" value="1"/>
</dbReference>
<dbReference type="Proteomes" id="UP001597557">
    <property type="component" value="Unassembled WGS sequence"/>
</dbReference>
<evidence type="ECO:0000256" key="7">
    <source>
        <dbReference type="ARBA" id="ARBA00023239"/>
    </source>
</evidence>
<evidence type="ECO:0000256" key="3">
    <source>
        <dbReference type="ARBA" id="ARBA00022605"/>
    </source>
</evidence>
<feature type="domain" description="Indole-3-glycerol phosphate synthase" evidence="9">
    <location>
        <begin position="4"/>
        <end position="255"/>
    </location>
</feature>
<accession>A0ABW5YAI3</accession>
<evidence type="ECO:0000256" key="2">
    <source>
        <dbReference type="ARBA" id="ARBA00004696"/>
    </source>
</evidence>
<keyword evidence="6 8" id="KW-0057">Aromatic amino acid biosynthesis</keyword>
<keyword evidence="4 8" id="KW-0210">Decarboxylase</keyword>
<evidence type="ECO:0000256" key="4">
    <source>
        <dbReference type="ARBA" id="ARBA00022793"/>
    </source>
</evidence>
<dbReference type="NCBIfam" id="NF001377">
    <property type="entry name" value="PRK00278.2-4"/>
    <property type="match status" value="1"/>
</dbReference>
<dbReference type="PANTHER" id="PTHR22854">
    <property type="entry name" value="TRYPTOPHAN BIOSYNTHESIS PROTEIN"/>
    <property type="match status" value="1"/>
</dbReference>
<dbReference type="PANTHER" id="PTHR22854:SF2">
    <property type="entry name" value="INDOLE-3-GLYCEROL-PHOSPHATE SYNTHASE"/>
    <property type="match status" value="1"/>
</dbReference>
<dbReference type="InterPro" id="IPR013785">
    <property type="entry name" value="Aldolase_TIM"/>
</dbReference>
<keyword evidence="7 8" id="KW-0456">Lyase</keyword>
<reference evidence="11" key="1">
    <citation type="journal article" date="2019" name="Int. J. Syst. Evol. Microbiol.">
        <title>The Global Catalogue of Microorganisms (GCM) 10K type strain sequencing project: providing services to taxonomists for standard genome sequencing and annotation.</title>
        <authorList>
            <consortium name="The Broad Institute Genomics Platform"/>
            <consortium name="The Broad Institute Genome Sequencing Center for Infectious Disease"/>
            <person name="Wu L."/>
            <person name="Ma J."/>
        </authorList>
    </citation>
    <scope>NUCLEOTIDE SEQUENCE [LARGE SCALE GENOMIC DNA]</scope>
    <source>
        <strain evidence="11">KCTC 22437</strain>
    </source>
</reference>
<keyword evidence="11" id="KW-1185">Reference proteome</keyword>
<evidence type="ECO:0000256" key="5">
    <source>
        <dbReference type="ARBA" id="ARBA00022822"/>
    </source>
</evidence>
<keyword evidence="3 8" id="KW-0028">Amino-acid biosynthesis</keyword>
<dbReference type="GO" id="GO:0004425">
    <property type="term" value="F:indole-3-glycerol-phosphate synthase activity"/>
    <property type="evidence" value="ECO:0007669"/>
    <property type="project" value="UniProtKB-EC"/>
</dbReference>
<name>A0ABW5YAI3_9SPHI</name>
<evidence type="ECO:0000313" key="11">
    <source>
        <dbReference type="Proteomes" id="UP001597557"/>
    </source>
</evidence>
<comment type="pathway">
    <text evidence="2 8">Amino-acid biosynthesis; L-tryptophan biosynthesis; L-tryptophan from chorismate: step 4/5.</text>
</comment>
<evidence type="ECO:0000259" key="9">
    <source>
        <dbReference type="Pfam" id="PF00218"/>
    </source>
</evidence>
<evidence type="ECO:0000256" key="8">
    <source>
        <dbReference type="HAMAP-Rule" id="MF_00134"/>
    </source>
</evidence>
<dbReference type="CDD" id="cd00331">
    <property type="entry name" value="IGPS"/>
    <property type="match status" value="1"/>
</dbReference>
<dbReference type="Gene3D" id="3.20.20.70">
    <property type="entry name" value="Aldolase class I"/>
    <property type="match status" value="1"/>
</dbReference>
<evidence type="ECO:0000256" key="1">
    <source>
        <dbReference type="ARBA" id="ARBA00001633"/>
    </source>
</evidence>
<keyword evidence="5 8" id="KW-0822">Tryptophan biosynthesis</keyword>
<dbReference type="HAMAP" id="MF_00134_B">
    <property type="entry name" value="IGPS_B"/>
    <property type="match status" value="1"/>
</dbReference>
<dbReference type="EMBL" id="JBHUPD010000002">
    <property type="protein sequence ID" value="MFD2872399.1"/>
    <property type="molecule type" value="Genomic_DNA"/>
</dbReference>
<dbReference type="RefSeq" id="WP_377184042.1">
    <property type="nucleotide sequence ID" value="NZ_JBHUPD010000002.1"/>
</dbReference>
<evidence type="ECO:0000256" key="6">
    <source>
        <dbReference type="ARBA" id="ARBA00023141"/>
    </source>
</evidence>
<dbReference type="Pfam" id="PF00218">
    <property type="entry name" value="IGPS"/>
    <property type="match status" value="1"/>
</dbReference>
<sequence length="260" mass="28298">MNILDKIVLNKKAEVAEAKKNTSIKELESSALFGRDSYSFKEFLTAPNRTGIIAEFKRRSPSKGIINDQAGVEAVTTAYAAAGASALSVLTDKDFFMGTQADLHKARQANQIPILRKDFMIDEFQIIEAKSLGADIILLIAAILTPKEIDALAKQAKSLGLNVLLEVHNLEELERSINPNLDAIGVNNRNLADFTVSVETSYQLAEHIPAEFMKISESAISNPETIKGLKQAGFNGFLIGENFMKQADPGAAMAEFVKAL</sequence>
<gene>
    <name evidence="8 10" type="primary">trpC</name>
    <name evidence="10" type="ORF">ACFS5N_07975</name>
</gene>
<dbReference type="InterPro" id="IPR013798">
    <property type="entry name" value="Indole-3-glycerol_P_synth_dom"/>
</dbReference>
<comment type="similarity">
    <text evidence="8">Belongs to the TrpC family.</text>
</comment>
<evidence type="ECO:0000313" key="10">
    <source>
        <dbReference type="EMBL" id="MFD2872399.1"/>
    </source>
</evidence>
<proteinExistence type="inferred from homology"/>
<dbReference type="PROSITE" id="PS00614">
    <property type="entry name" value="IGPS"/>
    <property type="match status" value="1"/>
</dbReference>
<comment type="caution">
    <text evidence="10">The sequence shown here is derived from an EMBL/GenBank/DDBJ whole genome shotgun (WGS) entry which is preliminary data.</text>
</comment>
<organism evidence="10 11">
    <name type="scientific">Mucilaginibacter ximonensis</name>
    <dbReference type="NCBI Taxonomy" id="538021"/>
    <lineage>
        <taxon>Bacteria</taxon>
        <taxon>Pseudomonadati</taxon>
        <taxon>Bacteroidota</taxon>
        <taxon>Sphingobacteriia</taxon>
        <taxon>Sphingobacteriales</taxon>
        <taxon>Sphingobacteriaceae</taxon>
        <taxon>Mucilaginibacter</taxon>
    </lineage>
</organism>
<comment type="catalytic activity">
    <reaction evidence="1 8">
        <text>1-(2-carboxyphenylamino)-1-deoxy-D-ribulose 5-phosphate + H(+) = (1S,2R)-1-C-(indol-3-yl)glycerol 3-phosphate + CO2 + H2O</text>
        <dbReference type="Rhea" id="RHEA:23476"/>
        <dbReference type="ChEBI" id="CHEBI:15377"/>
        <dbReference type="ChEBI" id="CHEBI:15378"/>
        <dbReference type="ChEBI" id="CHEBI:16526"/>
        <dbReference type="ChEBI" id="CHEBI:58613"/>
        <dbReference type="ChEBI" id="CHEBI:58866"/>
        <dbReference type="EC" id="4.1.1.48"/>
    </reaction>
</comment>
<dbReference type="EC" id="4.1.1.48" evidence="8"/>
<dbReference type="InterPro" id="IPR045186">
    <property type="entry name" value="Indole-3-glycerol_P_synth"/>
</dbReference>
<dbReference type="InterPro" id="IPR001468">
    <property type="entry name" value="Indole-3-GlycerolPSynthase_CS"/>
</dbReference>